<organism evidence="3 4">
    <name type="scientific">Aspergillus keveii</name>
    <dbReference type="NCBI Taxonomy" id="714993"/>
    <lineage>
        <taxon>Eukaryota</taxon>
        <taxon>Fungi</taxon>
        <taxon>Dikarya</taxon>
        <taxon>Ascomycota</taxon>
        <taxon>Pezizomycotina</taxon>
        <taxon>Eurotiomycetes</taxon>
        <taxon>Eurotiomycetidae</taxon>
        <taxon>Eurotiales</taxon>
        <taxon>Aspergillaceae</taxon>
        <taxon>Aspergillus</taxon>
        <taxon>Aspergillus subgen. Nidulantes</taxon>
    </lineage>
</organism>
<feature type="domain" description="AHC1-like C2H2 zinc-finger" evidence="2">
    <location>
        <begin position="287"/>
        <end position="333"/>
    </location>
</feature>
<feature type="compositionally biased region" description="Basic residues" evidence="1">
    <location>
        <begin position="695"/>
        <end position="724"/>
    </location>
</feature>
<feature type="compositionally biased region" description="Low complexity" evidence="1">
    <location>
        <begin position="474"/>
        <end position="488"/>
    </location>
</feature>
<feature type="compositionally biased region" description="Basic and acidic residues" evidence="1">
    <location>
        <begin position="1039"/>
        <end position="1052"/>
    </location>
</feature>
<feature type="region of interest" description="Disordered" evidence="1">
    <location>
        <begin position="1"/>
        <end position="108"/>
    </location>
</feature>
<sequence length="1060" mass="113464">MLAAASHCAAPGVNGFAIPQLKRKRSDSSDSATTREAPVATKFRTDDTPQKSITFQQPASTASKDDPASIPTEIPTGRTLERAVADSSSESPDGSHPDPSISRDNHKATVRKVDVDRLRETLEAQLSLEVLLKHNELRLIDQEIAKCQVALEQLRRCAEIPYPGSQAAGISQSVSSGMGVSVWGPGNGPAPLSPAPWGVVDGPYTRHYSRWLLPDPRFDGGELEPATPMGVGATTPMEGRSTRGNPIDTAYLAGKATRPQRGSTGAKLQSLPSGYPAPKERAGPMIIRRKSDNVLVKLICLDCRRDNFSSTQGFINHCRIAHNRNFASHDAAAVASGEPVEVDEAGAVVGGKSEPTPGVSPGFVHPLIRSAHVIESTPRTPSASDSSKRTSQGGSLSAVETPRITPSQTPLGPKTPIMARATNDAFTASEDTPHLSSLMKLRGVELDLGQLVGEAKTTVDLDGYSSEEGDSESEPTSPSAEAKASSKPLATRAGRQPMRTTASQTASQRPDGHKGIEKPNPKPLSLETSTPTRPAVPYQSPYAPADSHMNDIDGVELSPHTVESNQAPSLVSDDDDFEAGSESDSPGPSSSEAEDGEGDFSLVDVEDDDDATGSTTTNDSNPKPDVGMASGAKSMPRGNIRKKGQFISPSVVPISRGKDEKRVSFLIPANLHPKAITLSTFRTLLAHYEETVHRVTRKKAIAKQGGKKSTAKQKKNAAPKRKASSKAEEGGEDDDDESKLENENVDEDGNEAENEGDEPNPQADAAVREFWKLDTWRYETLPRILSERAQSQSQSQEGTEKGNGNGKGKGKGKVEGAHMTKDEVIKLMEWKLKHGIYRPTLMGMLKSNPGRAIQSATATAFASLPSLPSDTSDTPDESLSATLTSLNALTTPLRGIGPATASLLLSAASPAHIPFYSDDTFLWLIVGIFPKWDDENGWVRGEVKSAEKRKMVKPSGELIAKYHVAEYKALFEAVRGLVGRLNGEREALGDDDDDDDDAKGEEVGCADLEKVAFVIRHVGETELAGIKAEGEDEEEKGDEDVKVGKEEGEGESRKKRKVRK</sequence>
<comment type="caution">
    <text evidence="3">The sequence shown here is derived from an EMBL/GenBank/DDBJ whole genome shotgun (WGS) entry which is preliminary data.</text>
</comment>
<feature type="region of interest" description="Disordered" evidence="1">
    <location>
        <begin position="1024"/>
        <end position="1060"/>
    </location>
</feature>
<proteinExistence type="predicted"/>
<dbReference type="EMBL" id="JBFTWV010000047">
    <property type="protein sequence ID" value="KAL2794215.1"/>
    <property type="molecule type" value="Genomic_DNA"/>
</dbReference>
<feature type="compositionally biased region" description="Polar residues" evidence="1">
    <location>
        <begin position="498"/>
        <end position="508"/>
    </location>
</feature>
<accession>A0ABR4G5B3</accession>
<feature type="compositionally biased region" description="Low complexity" evidence="1">
    <location>
        <begin position="582"/>
        <end position="591"/>
    </location>
</feature>
<dbReference type="InterPro" id="IPR058706">
    <property type="entry name" value="zf-C2H2_AHC1-like"/>
</dbReference>
<evidence type="ECO:0000259" key="2">
    <source>
        <dbReference type="Pfam" id="PF25909"/>
    </source>
</evidence>
<feature type="region of interest" description="Disordered" evidence="1">
    <location>
        <begin position="695"/>
        <end position="763"/>
    </location>
</feature>
<feature type="region of interest" description="Disordered" evidence="1">
    <location>
        <begin position="374"/>
        <end position="417"/>
    </location>
</feature>
<feature type="region of interest" description="Disordered" evidence="1">
    <location>
        <begin position="787"/>
        <end position="814"/>
    </location>
</feature>
<name>A0ABR4G5B3_9EURO</name>
<keyword evidence="4" id="KW-1185">Reference proteome</keyword>
<feature type="compositionally biased region" description="Basic and acidic residues" evidence="1">
    <location>
        <begin position="93"/>
        <end position="108"/>
    </location>
</feature>
<feature type="region of interest" description="Disordered" evidence="1">
    <location>
        <begin position="459"/>
        <end position="653"/>
    </location>
</feature>
<feature type="compositionally biased region" description="Polar residues" evidence="1">
    <location>
        <begin position="612"/>
        <end position="621"/>
    </location>
</feature>
<feature type="compositionally biased region" description="Acidic residues" evidence="1">
    <location>
        <begin position="730"/>
        <end position="758"/>
    </location>
</feature>
<feature type="compositionally biased region" description="Basic and acidic residues" evidence="1">
    <location>
        <begin position="510"/>
        <end position="520"/>
    </location>
</feature>
<feature type="region of interest" description="Disordered" evidence="1">
    <location>
        <begin position="257"/>
        <end position="281"/>
    </location>
</feature>
<evidence type="ECO:0000313" key="3">
    <source>
        <dbReference type="EMBL" id="KAL2794215.1"/>
    </source>
</evidence>
<evidence type="ECO:0000256" key="1">
    <source>
        <dbReference type="SAM" id="MobiDB-lite"/>
    </source>
</evidence>
<feature type="compositionally biased region" description="Polar residues" evidence="1">
    <location>
        <begin position="260"/>
        <end position="272"/>
    </location>
</feature>
<evidence type="ECO:0000313" key="4">
    <source>
        <dbReference type="Proteomes" id="UP001610563"/>
    </source>
</evidence>
<feature type="compositionally biased region" description="Polar residues" evidence="1">
    <location>
        <begin position="50"/>
        <end position="62"/>
    </location>
</feature>
<dbReference type="PANTHER" id="PTHR21521">
    <property type="entry name" value="AMUN, ISOFORM A"/>
    <property type="match status" value="1"/>
</dbReference>
<dbReference type="Proteomes" id="UP001610563">
    <property type="component" value="Unassembled WGS sequence"/>
</dbReference>
<feature type="compositionally biased region" description="Acidic residues" evidence="1">
    <location>
        <begin position="592"/>
        <end position="611"/>
    </location>
</feature>
<dbReference type="Pfam" id="PF25909">
    <property type="entry name" value="zf-C2H2_AHC1"/>
    <property type="match status" value="1"/>
</dbReference>
<gene>
    <name evidence="3" type="ORF">BJX66DRAFT_325462</name>
</gene>
<feature type="compositionally biased region" description="Polar residues" evidence="1">
    <location>
        <begin position="377"/>
        <end position="395"/>
    </location>
</feature>
<reference evidence="3 4" key="1">
    <citation type="submission" date="2024-07" db="EMBL/GenBank/DDBJ databases">
        <title>Section-level genome sequencing and comparative genomics of Aspergillus sections Usti and Cavernicolus.</title>
        <authorList>
            <consortium name="Lawrence Berkeley National Laboratory"/>
            <person name="Nybo J.L."/>
            <person name="Vesth T.C."/>
            <person name="Theobald S."/>
            <person name="Frisvad J.C."/>
            <person name="Larsen T.O."/>
            <person name="Kjaerboelling I."/>
            <person name="Rothschild-Mancinelli K."/>
            <person name="Lyhne E.K."/>
            <person name="Kogle M.E."/>
            <person name="Barry K."/>
            <person name="Clum A."/>
            <person name="Na H."/>
            <person name="Ledsgaard L."/>
            <person name="Lin J."/>
            <person name="Lipzen A."/>
            <person name="Kuo A."/>
            <person name="Riley R."/>
            <person name="Mondo S."/>
            <person name="Labutti K."/>
            <person name="Haridas S."/>
            <person name="Pangalinan J."/>
            <person name="Salamov A.A."/>
            <person name="Simmons B.A."/>
            <person name="Magnuson J.K."/>
            <person name="Chen J."/>
            <person name="Drula E."/>
            <person name="Henrissat B."/>
            <person name="Wiebenga A."/>
            <person name="Lubbers R.J."/>
            <person name="Gomes A.C."/>
            <person name="Makela M.R."/>
            <person name="Stajich J."/>
            <person name="Grigoriev I.V."/>
            <person name="Mortensen U.H."/>
            <person name="De Vries R.P."/>
            <person name="Baker S.E."/>
            <person name="Andersen M.R."/>
        </authorList>
    </citation>
    <scope>NUCLEOTIDE SEQUENCE [LARGE SCALE GENOMIC DNA]</scope>
    <source>
        <strain evidence="3 4">CBS 209.92</strain>
    </source>
</reference>
<dbReference type="PANTHER" id="PTHR21521:SF0">
    <property type="entry name" value="AMUN, ISOFORM A"/>
    <property type="match status" value="1"/>
</dbReference>
<feature type="compositionally biased region" description="Acidic residues" evidence="1">
    <location>
        <begin position="572"/>
        <end position="581"/>
    </location>
</feature>
<protein>
    <recommendedName>
        <fullName evidence="2">AHC1-like C2H2 zinc-finger domain-containing protein</fullName>
    </recommendedName>
</protein>